<name>A0A5P6PH23_9BRAD</name>
<dbReference type="InterPro" id="IPR011195">
    <property type="entry name" value="UCP010256"/>
</dbReference>
<dbReference type="Pfam" id="PF05762">
    <property type="entry name" value="VWA_CoxE"/>
    <property type="match status" value="1"/>
</dbReference>
<dbReference type="Proteomes" id="UP000325641">
    <property type="component" value="Plasmid pBbPL7HG1"/>
</dbReference>
<dbReference type="RefSeq" id="WP_019200214.1">
    <property type="nucleotide sequence ID" value="NZ_CP044544.1"/>
</dbReference>
<accession>A0A5P6PH23</accession>
<gene>
    <name evidence="2" type="ORF">F8237_35310</name>
</gene>
<geneLocation type="plasmid" evidence="3">
    <name>pbbpl7hg1</name>
</geneLocation>
<evidence type="ECO:0000313" key="2">
    <source>
        <dbReference type="EMBL" id="QFI77575.1"/>
    </source>
</evidence>
<protein>
    <submittedName>
        <fullName evidence="2">VWA domain-containing protein</fullName>
    </submittedName>
</protein>
<evidence type="ECO:0000313" key="3">
    <source>
        <dbReference type="Proteomes" id="UP000325641"/>
    </source>
</evidence>
<dbReference type="CDD" id="cd00198">
    <property type="entry name" value="vWFA"/>
    <property type="match status" value="1"/>
</dbReference>
<dbReference type="Gene3D" id="3.40.50.410">
    <property type="entry name" value="von Willebrand factor, type A domain"/>
    <property type="match status" value="1"/>
</dbReference>
<keyword evidence="2" id="KW-0614">Plasmid</keyword>
<dbReference type="KEGG" id="bbet:F8237_35310"/>
<feature type="region of interest" description="Disordered" evidence="1">
    <location>
        <begin position="97"/>
        <end position="151"/>
    </location>
</feature>
<dbReference type="InterPro" id="IPR008912">
    <property type="entry name" value="Uncharacterised_CoxE"/>
</dbReference>
<evidence type="ECO:0000256" key="1">
    <source>
        <dbReference type="SAM" id="MobiDB-lite"/>
    </source>
</evidence>
<dbReference type="PANTHER" id="PTHR39338">
    <property type="entry name" value="BLL5662 PROTEIN-RELATED"/>
    <property type="match status" value="1"/>
</dbReference>
<reference evidence="3" key="1">
    <citation type="submission" date="2019-10" db="EMBL/GenBank/DDBJ databases">
        <title>Complete Genome Sequence of Bradyrhizobium betae type strain PL7HG1T.</title>
        <authorList>
            <person name="Bromfield E.S.P."/>
            <person name="Cloutier S."/>
        </authorList>
    </citation>
    <scope>NUCLEOTIDE SEQUENCE [LARGE SCALE GENOMIC DNA]</scope>
    <source>
        <strain evidence="3">PL7HG1</strain>
        <plasmid evidence="3">pbbpl7hg1</plasmid>
    </source>
</reference>
<organism evidence="2 3">
    <name type="scientific">Bradyrhizobium betae</name>
    <dbReference type="NCBI Taxonomy" id="244734"/>
    <lineage>
        <taxon>Bacteria</taxon>
        <taxon>Pseudomonadati</taxon>
        <taxon>Pseudomonadota</taxon>
        <taxon>Alphaproteobacteria</taxon>
        <taxon>Hyphomicrobiales</taxon>
        <taxon>Nitrobacteraceae</taxon>
        <taxon>Bradyrhizobium</taxon>
    </lineage>
</organism>
<dbReference type="PANTHER" id="PTHR39338:SF6">
    <property type="entry name" value="BLL5662 PROTEIN"/>
    <property type="match status" value="1"/>
</dbReference>
<dbReference type="PIRSF" id="PIRSF010256">
    <property type="entry name" value="CoxE_vWa"/>
    <property type="match status" value="1"/>
</dbReference>
<dbReference type="AlphaFoldDB" id="A0A5P6PH23"/>
<dbReference type="InterPro" id="IPR036465">
    <property type="entry name" value="vWFA_dom_sf"/>
</dbReference>
<sequence>MAGSAAIRETIAAPAGAGARRKLGDFVRVLRDNAFIVGLAETSDALTVLAGPDSSSPSRLRPALRALLCSNKADWEKFDEIFDAFWLGRGMKSATRMSGVLQKTPPGFDSTKSGDRPGNPDGAPDSVQRRPGGDDETNENSPGLREGASRSDSLAKADFRHLANPSDLAEAHAVAARLAKAMRVRLTRREQARRAGRRIDLRRTIHKSIAHGGTPMELVWRQRKNKPLRLVVLLDASGSMSMYSAVFLRFMHGILDTFREAEAFVFHTRLIHISPALRERDATRAVERMSILAQGVGGGTRIGESLGTFNRWHAKRAIHARTCVMIVSDGYDTGPAEQLGREMAALRRRCRRIAWLNPMIGWRDYAPEAAGMKAALPHVDLFAPAHNLESLQALEPYLARI</sequence>
<dbReference type="OrthoDB" id="9790469at2"/>
<dbReference type="EMBL" id="CP044544">
    <property type="protein sequence ID" value="QFI77575.1"/>
    <property type="molecule type" value="Genomic_DNA"/>
</dbReference>
<proteinExistence type="predicted"/>
<dbReference type="SUPFAM" id="SSF53300">
    <property type="entry name" value="vWA-like"/>
    <property type="match status" value="1"/>
</dbReference>